<dbReference type="SUPFAM" id="SSF52218">
    <property type="entry name" value="Flavoproteins"/>
    <property type="match status" value="1"/>
</dbReference>
<dbReference type="PROSITE" id="PS51384">
    <property type="entry name" value="FAD_FR"/>
    <property type="match status" value="1"/>
</dbReference>
<gene>
    <name evidence="5" type="ORF">EYD46_01725</name>
</gene>
<evidence type="ECO:0000313" key="5">
    <source>
        <dbReference type="EMBL" id="TBN18809.1"/>
    </source>
</evidence>
<evidence type="ECO:0000256" key="2">
    <source>
        <dbReference type="SAM" id="Phobius"/>
    </source>
</evidence>
<feature type="transmembrane region" description="Helical" evidence="2">
    <location>
        <begin position="130"/>
        <end position="151"/>
    </location>
</feature>
<dbReference type="InterPro" id="IPR039261">
    <property type="entry name" value="FNR_nucleotide-bd"/>
</dbReference>
<dbReference type="RefSeq" id="WP_130935325.1">
    <property type="nucleotide sequence ID" value="NZ_BMEE01000001.1"/>
</dbReference>
<name>A0A4Q9FU22_9FLAO</name>
<dbReference type="InterPro" id="IPR005625">
    <property type="entry name" value="PepSY-ass_TM"/>
</dbReference>
<keyword evidence="1" id="KW-0285">Flavoprotein</keyword>
<feature type="domain" description="FAD-binding FR-type" evidence="4">
    <location>
        <begin position="494"/>
        <end position="591"/>
    </location>
</feature>
<protein>
    <submittedName>
        <fullName evidence="5">Oxidoreductase</fullName>
    </submittedName>
</protein>
<dbReference type="Gene3D" id="3.40.50.360">
    <property type="match status" value="1"/>
</dbReference>
<dbReference type="InterPro" id="IPR001709">
    <property type="entry name" value="Flavoprot_Pyr_Nucl_cyt_Rdtase"/>
</dbReference>
<dbReference type="Pfam" id="PF03929">
    <property type="entry name" value="PepSY_TM"/>
    <property type="match status" value="1"/>
</dbReference>
<evidence type="ECO:0000259" key="4">
    <source>
        <dbReference type="PROSITE" id="PS51384"/>
    </source>
</evidence>
<dbReference type="InterPro" id="IPR017927">
    <property type="entry name" value="FAD-bd_FR_type"/>
</dbReference>
<keyword evidence="2" id="KW-0812">Transmembrane</keyword>
<evidence type="ECO:0000259" key="3">
    <source>
        <dbReference type="PROSITE" id="PS50902"/>
    </source>
</evidence>
<dbReference type="EMBL" id="SIRS01000001">
    <property type="protein sequence ID" value="TBN18809.1"/>
    <property type="molecule type" value="Genomic_DNA"/>
</dbReference>
<evidence type="ECO:0000313" key="6">
    <source>
        <dbReference type="Proteomes" id="UP000292372"/>
    </source>
</evidence>
<reference evidence="5 6" key="1">
    <citation type="journal article" date="2015" name="Int. J. Syst. Evol. Microbiol.">
        <title>Hyunsoonleella pacifica sp. nov., isolated from seawater of South Pacific Gyre.</title>
        <authorList>
            <person name="Gao X."/>
            <person name="Zhang Z."/>
            <person name="Dai X."/>
            <person name="Zhang X.H."/>
        </authorList>
    </citation>
    <scope>NUCLEOTIDE SEQUENCE [LARGE SCALE GENOMIC DNA]</scope>
    <source>
        <strain evidence="5 6">SW033</strain>
    </source>
</reference>
<dbReference type="PRINTS" id="PR00371">
    <property type="entry name" value="FPNCR"/>
</dbReference>
<dbReference type="Gene3D" id="3.40.50.80">
    <property type="entry name" value="Nucleotide-binding domain of ferredoxin-NADP reductase (FNR) module"/>
    <property type="match status" value="1"/>
</dbReference>
<dbReference type="SUPFAM" id="SSF63380">
    <property type="entry name" value="Riboflavin synthase domain-like"/>
    <property type="match status" value="1"/>
</dbReference>
<dbReference type="OrthoDB" id="9789468at2"/>
<feature type="transmembrane region" description="Helical" evidence="2">
    <location>
        <begin position="298"/>
        <end position="319"/>
    </location>
</feature>
<feature type="transmembrane region" description="Helical" evidence="2">
    <location>
        <begin position="172"/>
        <end position="195"/>
    </location>
</feature>
<dbReference type="Pfam" id="PF00258">
    <property type="entry name" value="Flavodoxin_1"/>
    <property type="match status" value="1"/>
</dbReference>
<dbReference type="GO" id="GO:0005829">
    <property type="term" value="C:cytosol"/>
    <property type="evidence" value="ECO:0007669"/>
    <property type="project" value="TreeGrafter"/>
</dbReference>
<evidence type="ECO:0000256" key="1">
    <source>
        <dbReference type="ARBA" id="ARBA00022630"/>
    </source>
</evidence>
<dbReference type="InterPro" id="IPR017938">
    <property type="entry name" value="Riboflavin_synthase-like_b-brl"/>
</dbReference>
<dbReference type="Proteomes" id="UP000292372">
    <property type="component" value="Unassembled WGS sequence"/>
</dbReference>
<organism evidence="5 6">
    <name type="scientific">Hyunsoonleella pacifica</name>
    <dbReference type="NCBI Taxonomy" id="1080224"/>
    <lineage>
        <taxon>Bacteria</taxon>
        <taxon>Pseudomonadati</taxon>
        <taxon>Bacteroidota</taxon>
        <taxon>Flavobacteriia</taxon>
        <taxon>Flavobacteriales</taxon>
        <taxon>Flavobacteriaceae</taxon>
    </lineage>
</organism>
<comment type="caution">
    <text evidence="5">The sequence shown here is derived from an EMBL/GenBank/DDBJ whole genome shotgun (WGS) entry which is preliminary data.</text>
</comment>
<sequence>MTLSIWRYSHFLLAASTALFLVVASISGGILALKSMSDVVQPQVTSNLAYITLGQTVQALKNEYKDVFEFEITNANAVKASVITKAGKSKTIYINPISGKKIAAIEKPSAFFNWMTNFHRSLFLKSIGRFFVGLVSLLLCLIAITGVVLVLKRQGGILKFFSKVKETNINERYHVIFGRWFLVPICIIALTGVYLSAEKFSLLPQTTTSHNYDFEPSNTPKYNDVLEIPLLKNTTLDQLRKLTFPFSEDAEDYFEIALTNKEILLHQHTGEIISEVRYPFVQMASILSLKLHTGAGNFLWSTVLLIASLSILFFIYSGLSMSLKRIKKSRITLGTFDKDESEIILLVGSETGNTFVFAKDFCKALVKAGKKVFLSSLNEYSTYKNAKQLVVFTSTYGKGDAPNNARNFETIINTVKPVNPIQFSVVGFGSKLYPNYCHFAIKADALLHKLSQFKPLLPLVKINEQSQTDFDSWVSQWSNITKVDLRLKPSKEKRKFQKFQVVERTSINLDKTFLLTLKPKQKLNIQSGDLLSIIPENDTKERLYSIGKINNNLTLSIKKHDKGVCSSTLSQLKQNDMITATIKQNSSFHFPNDAKEVIMIANGTGIGPFLGMINAEKPNKTKTYLFWGGRTKTSFKLYTNLIDSAFYKKNLSGLFVSFSKEENQRRYVQNSLVEKADLVCRVLKNGGTLMICGSLAMKNDVLATLNNLTETRFNLPISSFEKYNQILTDCY</sequence>
<dbReference type="PROSITE" id="PS50902">
    <property type="entry name" value="FLAVODOXIN_LIKE"/>
    <property type="match status" value="1"/>
</dbReference>
<dbReference type="Gene3D" id="2.40.30.10">
    <property type="entry name" value="Translation factors"/>
    <property type="match status" value="1"/>
</dbReference>
<keyword evidence="2" id="KW-0472">Membrane</keyword>
<dbReference type="SUPFAM" id="SSF52343">
    <property type="entry name" value="Ferredoxin reductase-like, C-terminal NADP-linked domain"/>
    <property type="match status" value="1"/>
</dbReference>
<keyword evidence="2" id="KW-1133">Transmembrane helix</keyword>
<dbReference type="PANTHER" id="PTHR19384">
    <property type="entry name" value="NITRIC OXIDE SYNTHASE-RELATED"/>
    <property type="match status" value="1"/>
</dbReference>
<dbReference type="Pfam" id="PF00175">
    <property type="entry name" value="NAD_binding_1"/>
    <property type="match status" value="1"/>
</dbReference>
<accession>A0A4Q9FU22</accession>
<proteinExistence type="predicted"/>
<dbReference type="InterPro" id="IPR008254">
    <property type="entry name" value="Flavodoxin/NO_synth"/>
</dbReference>
<dbReference type="GO" id="GO:0010181">
    <property type="term" value="F:FMN binding"/>
    <property type="evidence" value="ECO:0007669"/>
    <property type="project" value="InterPro"/>
</dbReference>
<feature type="domain" description="Flavodoxin-like" evidence="3">
    <location>
        <begin position="343"/>
        <end position="478"/>
    </location>
</feature>
<dbReference type="GO" id="GO:0050660">
    <property type="term" value="F:flavin adenine dinucleotide binding"/>
    <property type="evidence" value="ECO:0007669"/>
    <property type="project" value="TreeGrafter"/>
</dbReference>
<dbReference type="GO" id="GO:0003958">
    <property type="term" value="F:NADPH-hemoprotein reductase activity"/>
    <property type="evidence" value="ECO:0007669"/>
    <property type="project" value="UniProtKB-EC"/>
</dbReference>
<dbReference type="InterPro" id="IPR001433">
    <property type="entry name" value="OxRdtase_FAD/NAD-bd"/>
</dbReference>
<keyword evidence="6" id="KW-1185">Reference proteome</keyword>
<dbReference type="AlphaFoldDB" id="A0A4Q9FU22"/>
<dbReference type="InterPro" id="IPR029039">
    <property type="entry name" value="Flavoprotein-like_sf"/>
</dbReference>